<evidence type="ECO:0000256" key="1">
    <source>
        <dbReference type="ARBA" id="ARBA00004365"/>
    </source>
</evidence>
<dbReference type="KEGG" id="bex:A11Q_571"/>
<dbReference type="PANTHER" id="PTHR30033:SF1">
    <property type="entry name" value="FLAGELLAR HOOK-ASSOCIATED PROTEIN 1"/>
    <property type="match status" value="1"/>
</dbReference>
<evidence type="ECO:0000259" key="10">
    <source>
        <dbReference type="Pfam" id="PF00460"/>
    </source>
</evidence>
<dbReference type="PATRIC" id="fig|1184267.3.peg.581"/>
<dbReference type="RefSeq" id="WP_015469281.1">
    <property type="nucleotide sequence ID" value="NC_020813.1"/>
</dbReference>
<dbReference type="AlphaFoldDB" id="M4V9T5"/>
<keyword evidence="6 7" id="KW-0975">Bacterial flagellum</keyword>
<gene>
    <name evidence="7" type="primary">flgK</name>
    <name evidence="13" type="ORF">A11Q_571</name>
</gene>
<dbReference type="InterPro" id="IPR010930">
    <property type="entry name" value="Flg_bb/hook_C_dom"/>
</dbReference>
<dbReference type="PANTHER" id="PTHR30033">
    <property type="entry name" value="FLAGELLAR HOOK-ASSOCIATED PROTEIN 1"/>
    <property type="match status" value="1"/>
</dbReference>
<dbReference type="Pfam" id="PF22638">
    <property type="entry name" value="FlgK_D1"/>
    <property type="match status" value="1"/>
</dbReference>
<evidence type="ECO:0000256" key="5">
    <source>
        <dbReference type="ARBA" id="ARBA00022525"/>
    </source>
</evidence>
<comment type="subcellular location">
    <subcellularLocation>
        <location evidence="1 7">Bacterial flagellum</location>
    </subcellularLocation>
    <subcellularLocation>
        <location evidence="2 7">Secreted</location>
    </subcellularLocation>
</comment>
<dbReference type="STRING" id="1184267.A11Q_571"/>
<keyword evidence="5 7" id="KW-0964">Secreted</keyword>
<protein>
    <recommendedName>
        <fullName evidence="4 7">Flagellar hook-associated protein 1</fullName>
        <shortName evidence="7">HAP1</shortName>
    </recommendedName>
</protein>
<evidence type="ECO:0000256" key="6">
    <source>
        <dbReference type="ARBA" id="ARBA00023143"/>
    </source>
</evidence>
<organism evidence="13 14">
    <name type="scientific">Pseudobdellovibrio exovorus JSS</name>
    <dbReference type="NCBI Taxonomy" id="1184267"/>
    <lineage>
        <taxon>Bacteria</taxon>
        <taxon>Pseudomonadati</taxon>
        <taxon>Bdellovibrionota</taxon>
        <taxon>Bdellovibrionia</taxon>
        <taxon>Bdellovibrionales</taxon>
        <taxon>Pseudobdellovibrionaceae</taxon>
        <taxon>Pseudobdellovibrio</taxon>
    </lineage>
</organism>
<dbReference type="GO" id="GO:0044780">
    <property type="term" value="P:bacterial-type flagellum assembly"/>
    <property type="evidence" value="ECO:0007669"/>
    <property type="project" value="InterPro"/>
</dbReference>
<dbReference type="GO" id="GO:0009424">
    <property type="term" value="C:bacterial-type flagellum hook"/>
    <property type="evidence" value="ECO:0007669"/>
    <property type="project" value="UniProtKB-UniRule"/>
</dbReference>
<evidence type="ECO:0000256" key="3">
    <source>
        <dbReference type="ARBA" id="ARBA00009677"/>
    </source>
</evidence>
<dbReference type="InterPro" id="IPR002371">
    <property type="entry name" value="FlgK"/>
</dbReference>
<feature type="coiled-coil region" evidence="8">
    <location>
        <begin position="166"/>
        <end position="200"/>
    </location>
</feature>
<evidence type="ECO:0000313" key="13">
    <source>
        <dbReference type="EMBL" id="AGH94791.1"/>
    </source>
</evidence>
<accession>M4V9T5</accession>
<dbReference type="InterPro" id="IPR053927">
    <property type="entry name" value="FlgK_helical"/>
</dbReference>
<keyword evidence="13" id="KW-0966">Cell projection</keyword>
<dbReference type="InterPro" id="IPR001444">
    <property type="entry name" value="Flag_bb_rod_N"/>
</dbReference>
<dbReference type="Pfam" id="PF00460">
    <property type="entry name" value="Flg_bb_rod"/>
    <property type="match status" value="1"/>
</dbReference>
<feature type="compositionally biased region" description="Polar residues" evidence="9">
    <location>
        <begin position="27"/>
        <end position="48"/>
    </location>
</feature>
<dbReference type="OrthoDB" id="9802553at2"/>
<dbReference type="GO" id="GO:0005198">
    <property type="term" value="F:structural molecule activity"/>
    <property type="evidence" value="ECO:0007669"/>
    <property type="project" value="UniProtKB-UniRule"/>
</dbReference>
<dbReference type="SUPFAM" id="SSF64518">
    <property type="entry name" value="Phase 1 flagellin"/>
    <property type="match status" value="1"/>
</dbReference>
<evidence type="ECO:0000256" key="9">
    <source>
        <dbReference type="SAM" id="MobiDB-lite"/>
    </source>
</evidence>
<evidence type="ECO:0000259" key="11">
    <source>
        <dbReference type="Pfam" id="PF06429"/>
    </source>
</evidence>
<dbReference type="HOGENOM" id="CLU_012762_1_0_7"/>
<evidence type="ECO:0000313" key="14">
    <source>
        <dbReference type="Proteomes" id="UP000012040"/>
    </source>
</evidence>
<evidence type="ECO:0000256" key="7">
    <source>
        <dbReference type="RuleBase" id="RU362065"/>
    </source>
</evidence>
<comment type="similarity">
    <text evidence="3 7">Belongs to the flagella basal body rod proteins family.</text>
</comment>
<evidence type="ECO:0000256" key="8">
    <source>
        <dbReference type="SAM" id="Coils"/>
    </source>
</evidence>
<sequence>MAKIHGLLDVGRRGMAVSQAALNTTSHNIANKSTEGYSRQRVETQTSPAVDAGNQRIGTGASLKSINRTNNPWLEKQLEREGSNLAFLEGRSGALNRLESAFNEQTVKGLSGSMSDFFNSFRELANNPESLTARTVVRDKAAALVQTFQDVDRQIESVNSELNNTIETGINEVNTYSKEIAKLNEKIQSIEVAGNSANDERDRRDLLVKKLSEKLDISYAEDTKSGMINITSGKTGILVAGTSSASLKVGKDAAGQIAVLYPMSEKGTQVNITEQFKRGSMGGALELRDGSVSEIRAQLADLAYNLAAEVNEAHSEGYDRYSQKGMQFFSLPQDGSFDLSSLRVNEQISNDVGRIAAGAKPNAPGDNTTANVIHSLQFKHVMGADRTFTFDNFFNSKVGEIGTMNQTARANLESQKNIHDQLKNVRESISGVSLDEEAQKMIEFQKSYEASARVIRMADEMFETVLSLKRL</sequence>
<feature type="region of interest" description="Disordered" evidence="9">
    <location>
        <begin position="27"/>
        <end position="55"/>
    </location>
</feature>
<evidence type="ECO:0000259" key="12">
    <source>
        <dbReference type="Pfam" id="PF22638"/>
    </source>
</evidence>
<reference evidence="13 14" key="1">
    <citation type="journal article" date="2013" name="ISME J.">
        <title>By their genes ye shall know them: genomic signatures of predatory bacteria.</title>
        <authorList>
            <person name="Pasternak Z."/>
            <person name="Pietrokovski S."/>
            <person name="Rotem O."/>
            <person name="Gophna U."/>
            <person name="Lurie-Weinberger M.N."/>
            <person name="Jurkevitch E."/>
        </authorList>
    </citation>
    <scope>NUCLEOTIDE SEQUENCE [LARGE SCALE GENOMIC DNA]</scope>
    <source>
        <strain evidence="13 14">JSS</strain>
    </source>
</reference>
<dbReference type="PRINTS" id="PR01005">
    <property type="entry name" value="FLGHOOKAP1"/>
</dbReference>
<dbReference type="eggNOG" id="COG1256">
    <property type="taxonomic scope" value="Bacteria"/>
</dbReference>
<keyword evidence="8" id="KW-0175">Coiled coil</keyword>
<feature type="domain" description="Flagellar basal-body/hook protein C-terminal" evidence="11">
    <location>
        <begin position="429"/>
        <end position="468"/>
    </location>
</feature>
<dbReference type="GO" id="GO:0005576">
    <property type="term" value="C:extracellular region"/>
    <property type="evidence" value="ECO:0007669"/>
    <property type="project" value="UniProtKB-SubCell"/>
</dbReference>
<dbReference type="eggNOG" id="COG1749">
    <property type="taxonomic scope" value="Bacteria"/>
</dbReference>
<keyword evidence="14" id="KW-1185">Reference proteome</keyword>
<dbReference type="Pfam" id="PF06429">
    <property type="entry name" value="Flg_bbr_C"/>
    <property type="match status" value="1"/>
</dbReference>
<feature type="domain" description="Flagellar basal body rod protein N-terminal" evidence="10">
    <location>
        <begin position="8"/>
        <end position="37"/>
    </location>
</feature>
<keyword evidence="13" id="KW-0282">Flagellum</keyword>
<dbReference type="Proteomes" id="UP000012040">
    <property type="component" value="Chromosome"/>
</dbReference>
<dbReference type="EMBL" id="CP003537">
    <property type="protein sequence ID" value="AGH94791.1"/>
    <property type="molecule type" value="Genomic_DNA"/>
</dbReference>
<feature type="domain" description="Flagellar hook-associated protein FlgK helical" evidence="12">
    <location>
        <begin position="95"/>
        <end position="329"/>
    </location>
</feature>
<proteinExistence type="inferred from homology"/>
<keyword evidence="13" id="KW-0969">Cilium</keyword>
<dbReference type="NCBIfam" id="TIGR02492">
    <property type="entry name" value="flgK_ends"/>
    <property type="match status" value="1"/>
</dbReference>
<name>M4V9T5_9BACT</name>
<evidence type="ECO:0000256" key="4">
    <source>
        <dbReference type="ARBA" id="ARBA00016244"/>
    </source>
</evidence>
<evidence type="ECO:0000256" key="2">
    <source>
        <dbReference type="ARBA" id="ARBA00004613"/>
    </source>
</evidence>